<proteinExistence type="predicted"/>
<evidence type="ECO:0000313" key="2">
    <source>
        <dbReference type="Proteomes" id="UP000294513"/>
    </source>
</evidence>
<keyword evidence="1" id="KW-0378">Hydrolase</keyword>
<dbReference type="RefSeq" id="WP_131891589.1">
    <property type="nucleotide sequence ID" value="NZ_SMKU01000034.1"/>
</dbReference>
<keyword evidence="1" id="KW-0255">Endonuclease</keyword>
<keyword evidence="1" id="KW-0540">Nuclease</keyword>
<dbReference type="Proteomes" id="UP000294513">
    <property type="component" value="Unassembled WGS sequence"/>
</dbReference>
<dbReference type="Gene3D" id="1.10.30.50">
    <property type="match status" value="1"/>
</dbReference>
<dbReference type="GO" id="GO:0004519">
    <property type="term" value="F:endonuclease activity"/>
    <property type="evidence" value="ECO:0007669"/>
    <property type="project" value="UniProtKB-KW"/>
</dbReference>
<dbReference type="OrthoDB" id="2084290at2"/>
<dbReference type="EMBL" id="SMKU01000034">
    <property type="protein sequence ID" value="TDD93328.1"/>
    <property type="molecule type" value="Genomic_DNA"/>
</dbReference>
<accession>A0A4R5C168</accession>
<sequence length="97" mass="10650">MTARTAGRKGRPWRRAREQALAEGAGICWICGHGGARYADHKVLLERWKAMGGDPNDPADLAPAHGANSRCRDCGRCCNESKGDRPYQSPVQGSRDW</sequence>
<evidence type="ECO:0000313" key="1">
    <source>
        <dbReference type="EMBL" id="TDD93328.1"/>
    </source>
</evidence>
<comment type="caution">
    <text evidence="1">The sequence shown here is derived from an EMBL/GenBank/DDBJ whole genome shotgun (WGS) entry which is preliminary data.</text>
</comment>
<reference evidence="1 2" key="1">
    <citation type="submission" date="2019-03" db="EMBL/GenBank/DDBJ databases">
        <title>Draft genome sequences of novel Actinobacteria.</title>
        <authorList>
            <person name="Sahin N."/>
            <person name="Ay H."/>
            <person name="Saygin H."/>
        </authorList>
    </citation>
    <scope>NUCLEOTIDE SEQUENCE [LARGE SCALE GENOMIC DNA]</scope>
    <source>
        <strain evidence="1 2">H3C3</strain>
    </source>
</reference>
<gene>
    <name evidence="1" type="ORF">E1298_10100</name>
</gene>
<name>A0A4R5C168_9ACTN</name>
<protein>
    <submittedName>
        <fullName evidence="1">HNH endonuclease</fullName>
    </submittedName>
</protein>
<keyword evidence="2" id="KW-1185">Reference proteome</keyword>
<organism evidence="1 2">
    <name type="scientific">Actinomadura rubrisoli</name>
    <dbReference type="NCBI Taxonomy" id="2530368"/>
    <lineage>
        <taxon>Bacteria</taxon>
        <taxon>Bacillati</taxon>
        <taxon>Actinomycetota</taxon>
        <taxon>Actinomycetes</taxon>
        <taxon>Streptosporangiales</taxon>
        <taxon>Thermomonosporaceae</taxon>
        <taxon>Actinomadura</taxon>
    </lineage>
</organism>
<dbReference type="AlphaFoldDB" id="A0A4R5C168"/>